<dbReference type="InterPro" id="IPR007210">
    <property type="entry name" value="ABC_Gly_betaine_transp_sub-bd"/>
</dbReference>
<dbReference type="Pfam" id="PF04069">
    <property type="entry name" value="OpuAC"/>
    <property type="match status" value="1"/>
</dbReference>
<dbReference type="EMBL" id="BAAARB010000006">
    <property type="protein sequence ID" value="GAA2376800.1"/>
    <property type="molecule type" value="Genomic_DNA"/>
</dbReference>
<dbReference type="PROSITE" id="PS51257">
    <property type="entry name" value="PROKAR_LIPOPROTEIN"/>
    <property type="match status" value="1"/>
</dbReference>
<dbReference type="SUPFAM" id="SSF53850">
    <property type="entry name" value="Periplasmic binding protein-like II"/>
    <property type="match status" value="1"/>
</dbReference>
<keyword evidence="1" id="KW-0732">Signal</keyword>
<comment type="caution">
    <text evidence="3">The sequence shown here is derived from an EMBL/GenBank/DDBJ whole genome shotgun (WGS) entry which is preliminary data.</text>
</comment>
<reference evidence="3 4" key="1">
    <citation type="journal article" date="2019" name="Int. J. Syst. Evol. Microbiol.">
        <title>The Global Catalogue of Microorganisms (GCM) 10K type strain sequencing project: providing services to taxonomists for standard genome sequencing and annotation.</title>
        <authorList>
            <consortium name="The Broad Institute Genomics Platform"/>
            <consortium name="The Broad Institute Genome Sequencing Center for Infectious Disease"/>
            <person name="Wu L."/>
            <person name="Ma J."/>
        </authorList>
    </citation>
    <scope>NUCLEOTIDE SEQUENCE [LARGE SCALE GENOMIC DNA]</scope>
    <source>
        <strain evidence="3 4">JCM 16227</strain>
    </source>
</reference>
<sequence length="292" mass="29971">MSTRRFSRRAAALAAAIGAAATLITACGSDVPAPLRVGTDGTPEMQVAAQIYAGALARTGVRVDVGGRASADRRLLDEAAQGDVDLFPAFTGDLLTALMPGPDAVSSEDVEEAVNRALPQGVTIGDPAAVNDRRQLILAQTVSDADHLTDLAQCGAVPPGLPLVSTGELTAEEKQAFSVCRFGAITERLTSQQVVDRVRGGQALGTLTGLEAATALAGRDDVTALRSAESGPMAQDLVPVFRASLIGKPQMKALSRVAGELTTADLAELAARVERGADPAAVANEWIGTHGV</sequence>
<evidence type="ECO:0000259" key="2">
    <source>
        <dbReference type="Pfam" id="PF04069"/>
    </source>
</evidence>
<keyword evidence="4" id="KW-1185">Reference proteome</keyword>
<proteinExistence type="predicted"/>
<evidence type="ECO:0000256" key="1">
    <source>
        <dbReference type="SAM" id="SignalP"/>
    </source>
</evidence>
<protein>
    <submittedName>
        <fullName evidence="3">Glycine betaine ABC transporter substrate-binding protein</fullName>
    </submittedName>
</protein>
<feature type="domain" description="ABC-type glycine betaine transport system substrate-binding" evidence="2">
    <location>
        <begin position="34"/>
        <end position="287"/>
    </location>
</feature>
<name>A0ABN3HFB9_9ACTN</name>
<dbReference type="Gene3D" id="3.40.190.10">
    <property type="entry name" value="Periplasmic binding protein-like II"/>
    <property type="match status" value="2"/>
</dbReference>
<dbReference type="Proteomes" id="UP001501170">
    <property type="component" value="Unassembled WGS sequence"/>
</dbReference>
<gene>
    <name evidence="3" type="ORF">GCM10009855_15190</name>
</gene>
<dbReference type="RefSeq" id="WP_346075753.1">
    <property type="nucleotide sequence ID" value="NZ_BAAARB010000006.1"/>
</dbReference>
<feature type="signal peptide" evidence="1">
    <location>
        <begin position="1"/>
        <end position="26"/>
    </location>
</feature>
<evidence type="ECO:0000313" key="3">
    <source>
        <dbReference type="EMBL" id="GAA2376800.1"/>
    </source>
</evidence>
<organism evidence="3 4">
    <name type="scientific">Gordonia cholesterolivorans</name>
    <dbReference type="NCBI Taxonomy" id="559625"/>
    <lineage>
        <taxon>Bacteria</taxon>
        <taxon>Bacillati</taxon>
        <taxon>Actinomycetota</taxon>
        <taxon>Actinomycetes</taxon>
        <taxon>Mycobacteriales</taxon>
        <taxon>Gordoniaceae</taxon>
        <taxon>Gordonia</taxon>
    </lineage>
</organism>
<feature type="chain" id="PRO_5046137858" evidence="1">
    <location>
        <begin position="27"/>
        <end position="292"/>
    </location>
</feature>
<accession>A0ABN3HFB9</accession>
<evidence type="ECO:0000313" key="4">
    <source>
        <dbReference type="Proteomes" id="UP001501170"/>
    </source>
</evidence>